<comment type="caution">
    <text evidence="1">The sequence shown here is derived from an EMBL/GenBank/DDBJ whole genome shotgun (WGS) entry which is preliminary data.</text>
</comment>
<accession>A0AAW0R5D4</accession>
<dbReference type="EMBL" id="JAQQWP010000003">
    <property type="protein sequence ID" value="KAK8124082.1"/>
    <property type="molecule type" value="Genomic_DNA"/>
</dbReference>
<keyword evidence="2" id="KW-1185">Reference proteome</keyword>
<organism evidence="1 2">
    <name type="scientific">Apiospora kogelbergensis</name>
    <dbReference type="NCBI Taxonomy" id="1337665"/>
    <lineage>
        <taxon>Eukaryota</taxon>
        <taxon>Fungi</taxon>
        <taxon>Dikarya</taxon>
        <taxon>Ascomycota</taxon>
        <taxon>Pezizomycotina</taxon>
        <taxon>Sordariomycetes</taxon>
        <taxon>Xylariomycetidae</taxon>
        <taxon>Amphisphaeriales</taxon>
        <taxon>Apiosporaceae</taxon>
        <taxon>Apiospora</taxon>
    </lineage>
</organism>
<evidence type="ECO:0000313" key="1">
    <source>
        <dbReference type="EMBL" id="KAK8124082.1"/>
    </source>
</evidence>
<proteinExistence type="predicted"/>
<dbReference type="Proteomes" id="UP001392437">
    <property type="component" value="Unassembled WGS sequence"/>
</dbReference>
<protein>
    <submittedName>
        <fullName evidence="1">Uncharacterized protein</fullName>
    </submittedName>
</protein>
<reference evidence="1 2" key="1">
    <citation type="submission" date="2023-01" db="EMBL/GenBank/DDBJ databases">
        <title>Analysis of 21 Apiospora genomes using comparative genomics revels a genus with tremendous synthesis potential of carbohydrate active enzymes and secondary metabolites.</title>
        <authorList>
            <person name="Sorensen T."/>
        </authorList>
    </citation>
    <scope>NUCLEOTIDE SEQUENCE [LARGE SCALE GENOMIC DNA]</scope>
    <source>
        <strain evidence="1 2">CBS 117206</strain>
    </source>
</reference>
<evidence type="ECO:0000313" key="2">
    <source>
        <dbReference type="Proteomes" id="UP001392437"/>
    </source>
</evidence>
<dbReference type="AlphaFoldDB" id="A0AAW0R5D4"/>
<sequence length="182" mass="18914">MPLADEAPLLGGGVEVAAGVSAPVLAADPAGVAAAVGEDSGAFVEDAAAEEAVEAGMELDDEVAARLIPQTASVSNSVGMGLFQATQLGSCLSMASREARGIVRVALVSELREEAAVLRSGKRVTGQLVGQKRARWREETHIAFGVLVVLVELRLPGLLRHGGLRRDETGAKHGREKDDRLS</sequence>
<name>A0AAW0R5D4_9PEZI</name>
<gene>
    <name evidence="1" type="ORF">PG999_004000</name>
</gene>